<dbReference type="SMART" id="SM00493">
    <property type="entry name" value="TOPRIM"/>
    <property type="match status" value="1"/>
</dbReference>
<keyword evidence="1 12" id="KW-0240">DNA-directed RNA polymerase</keyword>
<dbReference type="InterPro" id="IPR002694">
    <property type="entry name" value="Znf_CHC2"/>
</dbReference>
<dbReference type="InterPro" id="IPR006295">
    <property type="entry name" value="DNA_primase_DnaG"/>
</dbReference>
<evidence type="ECO:0000256" key="7">
    <source>
        <dbReference type="ARBA" id="ARBA00022771"/>
    </source>
</evidence>
<evidence type="ECO:0000256" key="1">
    <source>
        <dbReference type="ARBA" id="ARBA00022478"/>
    </source>
</evidence>
<dbReference type="STRING" id="45851.BHV86_10020"/>
<keyword evidence="3 12" id="KW-0808">Transferase</keyword>
<dbReference type="GO" id="GO:0006269">
    <property type="term" value="P:DNA replication, synthesis of primer"/>
    <property type="evidence" value="ECO:0007669"/>
    <property type="project" value="UniProtKB-UniRule"/>
</dbReference>
<dbReference type="eggNOG" id="COG0358">
    <property type="taxonomic scope" value="Bacteria"/>
</dbReference>
<dbReference type="Gene3D" id="3.90.580.10">
    <property type="entry name" value="Zinc finger, CHC2-type domain"/>
    <property type="match status" value="1"/>
</dbReference>
<keyword evidence="5 12" id="KW-0235">DNA replication</keyword>
<evidence type="ECO:0000256" key="5">
    <source>
        <dbReference type="ARBA" id="ARBA00022705"/>
    </source>
</evidence>
<dbReference type="GO" id="GO:0003677">
    <property type="term" value="F:DNA binding"/>
    <property type="evidence" value="ECO:0007669"/>
    <property type="project" value="UniProtKB-KW"/>
</dbReference>
<dbReference type="GO" id="GO:0003899">
    <property type="term" value="F:DNA-directed RNA polymerase activity"/>
    <property type="evidence" value="ECO:0007669"/>
    <property type="project" value="UniProtKB-UniRule"/>
</dbReference>
<dbReference type="GO" id="GO:1990077">
    <property type="term" value="C:primosome complex"/>
    <property type="evidence" value="ECO:0007669"/>
    <property type="project" value="UniProtKB-KW"/>
</dbReference>
<evidence type="ECO:0000256" key="13">
    <source>
        <dbReference type="PIRNR" id="PIRNR002811"/>
    </source>
</evidence>
<dbReference type="PROSITE" id="PS50880">
    <property type="entry name" value="TOPRIM"/>
    <property type="match status" value="1"/>
</dbReference>
<dbReference type="Pfam" id="PF08275">
    <property type="entry name" value="DNAG_N"/>
    <property type="match status" value="1"/>
</dbReference>
<dbReference type="GO" id="GO:0000428">
    <property type="term" value="C:DNA-directed RNA polymerase complex"/>
    <property type="evidence" value="ECO:0007669"/>
    <property type="project" value="UniProtKB-KW"/>
</dbReference>
<dbReference type="SMART" id="SM00400">
    <property type="entry name" value="ZnF_CHCC"/>
    <property type="match status" value="1"/>
</dbReference>
<feature type="domain" description="Toprim" evidence="15">
    <location>
        <begin position="254"/>
        <end position="335"/>
    </location>
</feature>
<keyword evidence="6 12" id="KW-0479">Metal-binding</keyword>
<dbReference type="PANTHER" id="PTHR30313">
    <property type="entry name" value="DNA PRIMASE"/>
    <property type="match status" value="1"/>
</dbReference>
<dbReference type="Pfam" id="PF13155">
    <property type="entry name" value="Toprim_2"/>
    <property type="match status" value="1"/>
</dbReference>
<dbReference type="AlphaFoldDB" id="D4S0C9"/>
<evidence type="ECO:0000256" key="8">
    <source>
        <dbReference type="ARBA" id="ARBA00022833"/>
    </source>
</evidence>
<dbReference type="EMBL" id="ABWN01000030">
    <property type="protein sequence ID" value="EFF68277.1"/>
    <property type="molecule type" value="Genomic_DNA"/>
</dbReference>
<dbReference type="HAMAP" id="MF_00974">
    <property type="entry name" value="DNA_primase_DnaG"/>
    <property type="match status" value="1"/>
</dbReference>
<dbReference type="InterPro" id="IPR050219">
    <property type="entry name" value="DnaG_primase"/>
</dbReference>
<keyword evidence="17" id="KW-1185">Reference proteome</keyword>
<dbReference type="NCBIfam" id="TIGR01391">
    <property type="entry name" value="dnaG"/>
    <property type="match status" value="1"/>
</dbReference>
<evidence type="ECO:0000259" key="15">
    <source>
        <dbReference type="PROSITE" id="PS50880"/>
    </source>
</evidence>
<evidence type="ECO:0000313" key="16">
    <source>
        <dbReference type="EMBL" id="EFF68277.1"/>
    </source>
</evidence>
<dbReference type="PIRSF" id="PIRSF002811">
    <property type="entry name" value="DnaG"/>
    <property type="match status" value="1"/>
</dbReference>
<accession>D4S0C9</accession>
<reference evidence="16 17" key="1">
    <citation type="submission" date="2010-02" db="EMBL/GenBank/DDBJ databases">
        <authorList>
            <person name="Weinstock G."/>
            <person name="Sodergren E."/>
            <person name="Clifton S."/>
            <person name="Fulton L."/>
            <person name="Fulton B."/>
            <person name="Courtney L."/>
            <person name="Fronick C."/>
            <person name="Harrison M."/>
            <person name="Strong C."/>
            <person name="Farmer C."/>
            <person name="Delahaunty K."/>
            <person name="Markovic C."/>
            <person name="Hall O."/>
            <person name="Minx P."/>
            <person name="Tomlinson C."/>
            <person name="Mitreva M."/>
            <person name="Nelson J."/>
            <person name="Hou S."/>
            <person name="Wollam A."/>
            <person name="Pepin K.H."/>
            <person name="Johnson M."/>
            <person name="Bhonagiri V."/>
            <person name="Zhang X."/>
            <person name="Suruliraj S."/>
            <person name="Warren W."/>
            <person name="Chinwalla A."/>
            <person name="Mardis E.R."/>
            <person name="Wilson R.K."/>
        </authorList>
    </citation>
    <scope>NUCLEOTIDE SEQUENCE [LARGE SCALE GENOMIC DNA]</scope>
    <source>
        <strain evidence="16 17">DSM 2876</strain>
    </source>
</reference>
<comment type="catalytic activity">
    <reaction evidence="12">
        <text>ssDNA + n NTP = ssDNA/pppN(pN)n-1 hybrid + (n-1) diphosphate.</text>
        <dbReference type="EC" id="2.7.7.101"/>
    </reaction>
</comment>
<dbReference type="Proteomes" id="UP000006238">
    <property type="component" value="Unassembled WGS sequence"/>
</dbReference>
<evidence type="ECO:0000256" key="9">
    <source>
        <dbReference type="ARBA" id="ARBA00022842"/>
    </source>
</evidence>
<dbReference type="InterPro" id="IPR013264">
    <property type="entry name" value="DNAG_N"/>
</dbReference>
<dbReference type="InterPro" id="IPR034151">
    <property type="entry name" value="TOPRIM_DnaG_bac"/>
</dbReference>
<dbReference type="GeneID" id="98918226"/>
<dbReference type="InterPro" id="IPR036977">
    <property type="entry name" value="DNA_primase_Znf_CHC2"/>
</dbReference>
<dbReference type="HOGENOM" id="CLU_013501_3_2_9"/>
<dbReference type="GO" id="GO:0005737">
    <property type="term" value="C:cytoplasm"/>
    <property type="evidence" value="ECO:0007669"/>
    <property type="project" value="TreeGrafter"/>
</dbReference>
<dbReference type="InterPro" id="IPR030846">
    <property type="entry name" value="DnaG_bac"/>
</dbReference>
<comment type="similarity">
    <text evidence="12 13">Belongs to the DnaG primase family.</text>
</comment>
<feature type="zinc finger region" description="CHC2-type" evidence="12 14">
    <location>
        <begin position="38"/>
        <end position="62"/>
    </location>
</feature>
<evidence type="ECO:0000256" key="2">
    <source>
        <dbReference type="ARBA" id="ARBA00022515"/>
    </source>
</evidence>
<dbReference type="Gene3D" id="1.10.860.10">
    <property type="entry name" value="DNAb Helicase, Chain A"/>
    <property type="match status" value="1"/>
</dbReference>
<keyword evidence="11 12" id="KW-0804">Transcription</keyword>
<keyword evidence="8 12" id="KW-0862">Zinc</keyword>
<proteinExistence type="inferred from homology"/>
<comment type="function">
    <text evidence="12 13">RNA polymerase that catalyzes the synthesis of short RNA molecules used as primers for DNA polymerase during DNA replication.</text>
</comment>
<dbReference type="InterPro" id="IPR006171">
    <property type="entry name" value="TOPRIM_dom"/>
</dbReference>
<organism evidence="16 17">
    <name type="scientific">Eshraghiella crossota DSM 2876</name>
    <dbReference type="NCBI Taxonomy" id="511680"/>
    <lineage>
        <taxon>Bacteria</taxon>
        <taxon>Bacillati</taxon>
        <taxon>Bacillota</taxon>
        <taxon>Clostridia</taxon>
        <taxon>Lachnospirales</taxon>
        <taxon>Lachnospiraceae</taxon>
        <taxon>Eshraghiella</taxon>
    </lineage>
</organism>
<gene>
    <name evidence="12 16" type="primary">dnaG</name>
    <name evidence="16" type="ORF">BUTYVIB_01548</name>
</gene>
<evidence type="ECO:0000256" key="3">
    <source>
        <dbReference type="ARBA" id="ARBA00022679"/>
    </source>
</evidence>
<keyword evidence="9" id="KW-0460">Magnesium</keyword>
<dbReference type="FunFam" id="3.90.580.10:FF:000001">
    <property type="entry name" value="DNA primase"/>
    <property type="match status" value="1"/>
</dbReference>
<dbReference type="GO" id="GO:0008270">
    <property type="term" value="F:zinc ion binding"/>
    <property type="evidence" value="ECO:0007669"/>
    <property type="project" value="UniProtKB-UniRule"/>
</dbReference>
<evidence type="ECO:0000256" key="6">
    <source>
        <dbReference type="ARBA" id="ARBA00022723"/>
    </source>
</evidence>
<comment type="subunit">
    <text evidence="12">Monomer. Interacts with DnaB.</text>
</comment>
<keyword evidence="4 12" id="KW-0548">Nucleotidyltransferase</keyword>
<dbReference type="EC" id="2.7.7.101" evidence="12"/>
<protein>
    <recommendedName>
        <fullName evidence="12 13">DNA primase</fullName>
        <ecNumber evidence="12">2.7.7.101</ecNumber>
    </recommendedName>
</protein>
<evidence type="ECO:0000256" key="10">
    <source>
        <dbReference type="ARBA" id="ARBA00023125"/>
    </source>
</evidence>
<evidence type="ECO:0000256" key="14">
    <source>
        <dbReference type="PIRSR" id="PIRSR002811-1"/>
    </source>
</evidence>
<evidence type="ECO:0000256" key="12">
    <source>
        <dbReference type="HAMAP-Rule" id="MF_00974"/>
    </source>
</evidence>
<sequence length="583" mass="65972">MYIPDDLVEEIRSRNDIVDIVSSRIKLQKKGSSYFGLCPFHNEKSPSFSVSPNKQMFYCFGCGEGGNVFSFLMKYDNLTFSEALKELADRAGIELPDVRMSAEERNRSDLKNTVYDINKEAARYYHYLLETETGNNARAYFNKRELSNDTIKSFGLGVSGIKSDDLYHYIKNKGYNDGQMKESGLFIYDEKGAHDRFRNRVMFPIINTNNKVIGFGGRVMGEGQPKYLNSPETIVFDKGRNLYGLNAAKNSRKNNIIICEGYMDVISMHQAGFNQAVASLGTALTDGQANLIKRYVKDVLVCYDSDGPGTKASLRAIGIFRNAGLRTKVINMEPCKDADEFIKTYGADAFQKRIDDAENSFLYEVRILERNYDLNDPAGKTSFFNEVSVKLASFEEEIERNNYIEAVASKYFVSADSLRKLVAKYAATVAGIKVNGIPKREKREKENGIDKSQRMLLTFIADDTGIYKKIADYISPEDFSEGIYRNVAEIMFENLSNGTFNPGAILNYFNGDDEHNEVARILNTNILEEDADNKDREKAVNDALLIIKRNSLEMKSRTTTDIMELQNIIKEQAKLKTLHISLS</sequence>
<dbReference type="RefSeq" id="WP_005603204.1">
    <property type="nucleotide sequence ID" value="NZ_GG663524.1"/>
</dbReference>
<dbReference type="PANTHER" id="PTHR30313:SF2">
    <property type="entry name" value="DNA PRIMASE"/>
    <property type="match status" value="1"/>
</dbReference>
<comment type="domain">
    <text evidence="12">Contains an N-terminal zinc-binding domain, a central core domain that contains the primase activity, and a C-terminal DnaB-binding domain.</text>
</comment>
<evidence type="ECO:0000256" key="4">
    <source>
        <dbReference type="ARBA" id="ARBA00022695"/>
    </source>
</evidence>
<comment type="caution">
    <text evidence="16">The sequence shown here is derived from an EMBL/GenBank/DDBJ whole genome shotgun (WGS) entry which is preliminary data.</text>
</comment>
<dbReference type="CDD" id="cd03364">
    <property type="entry name" value="TOPRIM_DnaG_primases"/>
    <property type="match status" value="1"/>
</dbReference>
<dbReference type="Pfam" id="PF01807">
    <property type="entry name" value="Zn_ribbon_DnaG"/>
    <property type="match status" value="1"/>
</dbReference>
<evidence type="ECO:0000256" key="11">
    <source>
        <dbReference type="ARBA" id="ARBA00023163"/>
    </source>
</evidence>
<dbReference type="SUPFAM" id="SSF57783">
    <property type="entry name" value="Zinc beta-ribbon"/>
    <property type="match status" value="1"/>
</dbReference>
<comment type="cofactor">
    <cofactor evidence="12 13 14">
        <name>Zn(2+)</name>
        <dbReference type="ChEBI" id="CHEBI:29105"/>
    </cofactor>
    <text evidence="12 13 14">Binds 1 zinc ion per monomer.</text>
</comment>
<keyword evidence="10 12" id="KW-0238">DNA-binding</keyword>
<keyword evidence="7 12" id="KW-0863">Zinc-finger</keyword>
<dbReference type="InterPro" id="IPR016136">
    <property type="entry name" value="DNA_helicase_N/primase_C"/>
</dbReference>
<evidence type="ECO:0000313" key="17">
    <source>
        <dbReference type="Proteomes" id="UP000006238"/>
    </source>
</evidence>
<dbReference type="SUPFAM" id="SSF56731">
    <property type="entry name" value="DNA primase core"/>
    <property type="match status" value="1"/>
</dbReference>
<keyword evidence="2 12" id="KW-0639">Primosome</keyword>
<dbReference type="Gene3D" id="3.40.1360.10">
    <property type="match status" value="1"/>
</dbReference>
<name>D4S0C9_9FIRM</name>
<dbReference type="Gene3D" id="3.90.980.10">
    <property type="entry name" value="DNA primase, catalytic core, N-terminal domain"/>
    <property type="match status" value="1"/>
</dbReference>
<dbReference type="InterPro" id="IPR037068">
    <property type="entry name" value="DNA_primase_core_N_sf"/>
</dbReference>